<protein>
    <recommendedName>
        <fullName evidence="4">tRNA-binding domain-containing protein</fullName>
    </recommendedName>
</protein>
<dbReference type="InterPro" id="IPR012340">
    <property type="entry name" value="NA-bd_OB-fold"/>
</dbReference>
<dbReference type="AlphaFoldDB" id="A0A6P6W947"/>
<evidence type="ECO:0000256" key="1">
    <source>
        <dbReference type="ARBA" id="ARBA00022555"/>
    </source>
</evidence>
<dbReference type="PANTHER" id="PTHR11586:SF33">
    <property type="entry name" value="AMINOACYL TRNA SYNTHASE COMPLEX-INTERACTING MULTIFUNCTIONAL PROTEIN 1"/>
    <property type="match status" value="1"/>
</dbReference>
<dbReference type="Proteomes" id="UP001652660">
    <property type="component" value="Chromosome 2e"/>
</dbReference>
<dbReference type="InterPro" id="IPR051270">
    <property type="entry name" value="Tyrosine-tRNA_ligase_regulator"/>
</dbReference>
<keyword evidence="5" id="KW-1185">Reference proteome</keyword>
<name>A0A6P6W947_COFAR</name>
<dbReference type="InterPro" id="IPR036282">
    <property type="entry name" value="Glutathione-S-Trfase_C_sf"/>
</dbReference>
<gene>
    <name evidence="6" type="primary">LOC113730242</name>
</gene>
<dbReference type="Pfam" id="PF21972">
    <property type="entry name" value="Arc1p_N_like"/>
    <property type="match status" value="1"/>
</dbReference>
<dbReference type="RefSeq" id="XP_027110602.2">
    <property type="nucleotide sequence ID" value="XM_027254801.2"/>
</dbReference>
<dbReference type="Gene3D" id="1.20.1050.130">
    <property type="match status" value="1"/>
</dbReference>
<reference evidence="6" key="2">
    <citation type="submission" date="2025-08" db="UniProtKB">
        <authorList>
            <consortium name="RefSeq"/>
        </authorList>
    </citation>
    <scope>IDENTIFICATION</scope>
    <source>
        <tissue evidence="6">Leaves</tissue>
    </source>
</reference>
<accession>A0A6P6W947</accession>
<dbReference type="Pfam" id="PF01588">
    <property type="entry name" value="tRNA_bind"/>
    <property type="match status" value="1"/>
</dbReference>
<dbReference type="SUPFAM" id="SSF50249">
    <property type="entry name" value="Nucleic acid-binding proteins"/>
    <property type="match status" value="1"/>
</dbReference>
<dbReference type="OrthoDB" id="197206at2759"/>
<proteinExistence type="predicted"/>
<evidence type="ECO:0000313" key="6">
    <source>
        <dbReference type="RefSeq" id="XP_027110602.2"/>
    </source>
</evidence>
<dbReference type="GeneID" id="113730242"/>
<dbReference type="GO" id="GO:0005737">
    <property type="term" value="C:cytoplasm"/>
    <property type="evidence" value="ECO:0007669"/>
    <property type="project" value="UniProtKB-SubCell"/>
</dbReference>
<evidence type="ECO:0000256" key="2">
    <source>
        <dbReference type="ARBA" id="ARBA00022884"/>
    </source>
</evidence>
<organism evidence="5 6">
    <name type="scientific">Coffea arabica</name>
    <name type="common">Arabian coffee</name>
    <dbReference type="NCBI Taxonomy" id="13443"/>
    <lineage>
        <taxon>Eukaryota</taxon>
        <taxon>Viridiplantae</taxon>
        <taxon>Streptophyta</taxon>
        <taxon>Embryophyta</taxon>
        <taxon>Tracheophyta</taxon>
        <taxon>Spermatophyta</taxon>
        <taxon>Magnoliopsida</taxon>
        <taxon>eudicotyledons</taxon>
        <taxon>Gunneridae</taxon>
        <taxon>Pentapetalae</taxon>
        <taxon>asterids</taxon>
        <taxon>lamiids</taxon>
        <taxon>Gentianales</taxon>
        <taxon>Rubiaceae</taxon>
        <taxon>Ixoroideae</taxon>
        <taxon>Gardenieae complex</taxon>
        <taxon>Bertiereae - Coffeeae clade</taxon>
        <taxon>Coffeeae</taxon>
        <taxon>Coffea</taxon>
    </lineage>
</organism>
<dbReference type="SUPFAM" id="SSF47616">
    <property type="entry name" value="GST C-terminal domain-like"/>
    <property type="match status" value="1"/>
</dbReference>
<sequence length="387" mass="42236">MASVNLKRQIVTALCRYYSIDSKVYLSDVDSNLKSLCSKITKSSSEGDALVDDKELTKWVAFVESLPIESSPSVKVLNELNEDLTKKSVLLANGLKPTAADIIVFAAVHPFVIGLPNSDTAKLPHFMRWVDYIQSKVDFGDCFERILIEKVQFEPPVVKNVKKVEPESTTKKVQETKEATSTRAETKVVKGVETKKDAAENQAAADNKKVTCKETVDKHTKDTEVSVSLLKIQIGLVRKVSKHPSADSLLVEDIDIGESKSRQVVSGLAKFISPEQLTNRHVVLITNVKPSKLRDILSEGLVLCASNQDHSVVEPLIAPEGAKIGESVTFAGFEGKPEDVLNPKKKQLEKITPHLLTDSSGIATFKGVPFMTSAGPCKSSIPNASIK</sequence>
<evidence type="ECO:0000256" key="3">
    <source>
        <dbReference type="PROSITE-ProRule" id="PRU00209"/>
    </source>
</evidence>
<reference evidence="5" key="1">
    <citation type="journal article" date="2025" name="Foods">
        <title>Unveiling the Microbial Signatures of Arabica Coffee Cherries: Insights into Ripeness Specific Diversity, Functional Traits, and Implications for Quality and Safety.</title>
        <authorList>
            <consortium name="RefSeq"/>
            <person name="Tenea G.N."/>
            <person name="Cifuentes V."/>
            <person name="Reyes P."/>
            <person name="Cevallos-Vallejos M."/>
        </authorList>
    </citation>
    <scope>NUCLEOTIDE SEQUENCE [LARGE SCALE GENOMIC DNA]</scope>
</reference>
<dbReference type="GO" id="GO:0032991">
    <property type="term" value="C:protein-containing complex"/>
    <property type="evidence" value="ECO:0007669"/>
    <property type="project" value="UniProtKB-ARBA"/>
</dbReference>
<feature type="domain" description="TRNA-binding" evidence="4">
    <location>
        <begin position="226"/>
        <end position="329"/>
    </location>
</feature>
<keyword evidence="2 3" id="KW-0694">RNA-binding</keyword>
<dbReference type="PROSITE" id="PS50886">
    <property type="entry name" value="TRBD"/>
    <property type="match status" value="1"/>
</dbReference>
<dbReference type="Gene3D" id="2.40.50.140">
    <property type="entry name" value="Nucleic acid-binding proteins"/>
    <property type="match status" value="1"/>
</dbReference>
<dbReference type="GO" id="GO:0000049">
    <property type="term" value="F:tRNA binding"/>
    <property type="evidence" value="ECO:0007669"/>
    <property type="project" value="UniProtKB-UniRule"/>
</dbReference>
<dbReference type="CDD" id="cd02799">
    <property type="entry name" value="tRNA_bind_EMAP-II_like"/>
    <property type="match status" value="1"/>
</dbReference>
<keyword evidence="1 3" id="KW-0820">tRNA-binding</keyword>
<dbReference type="InterPro" id="IPR002547">
    <property type="entry name" value="tRNA-bd_dom"/>
</dbReference>
<evidence type="ECO:0000259" key="4">
    <source>
        <dbReference type="PROSITE" id="PS50886"/>
    </source>
</evidence>
<dbReference type="GO" id="GO:0006412">
    <property type="term" value="P:translation"/>
    <property type="evidence" value="ECO:0007669"/>
    <property type="project" value="UniProtKB-KW"/>
</dbReference>
<evidence type="ECO:0000313" key="5">
    <source>
        <dbReference type="Proteomes" id="UP001652660"/>
    </source>
</evidence>
<dbReference type="PANTHER" id="PTHR11586">
    <property type="entry name" value="TRNA-AMINOACYLATION COFACTOR ARC1 FAMILY MEMBER"/>
    <property type="match status" value="1"/>
</dbReference>
<dbReference type="InterPro" id="IPR053836">
    <property type="entry name" value="Arc1-like_N"/>
</dbReference>